<name>A0A6B1DT97_9CHLR</name>
<feature type="region of interest" description="Disordered" evidence="2">
    <location>
        <begin position="36"/>
        <end position="63"/>
    </location>
</feature>
<organism evidence="4">
    <name type="scientific">Caldilineaceae bacterium SB0662_bin_9</name>
    <dbReference type="NCBI Taxonomy" id="2605258"/>
    <lineage>
        <taxon>Bacteria</taxon>
        <taxon>Bacillati</taxon>
        <taxon>Chloroflexota</taxon>
        <taxon>Caldilineae</taxon>
        <taxon>Caldilineales</taxon>
        <taxon>Caldilineaceae</taxon>
    </lineage>
</organism>
<protein>
    <submittedName>
        <fullName evidence="4">BMP family ABC transporter substrate-binding protein</fullName>
    </submittedName>
</protein>
<comment type="caution">
    <text evidence="4">The sequence shown here is derived from an EMBL/GenBank/DDBJ whole genome shotgun (WGS) entry which is preliminary data.</text>
</comment>
<evidence type="ECO:0000313" key="4">
    <source>
        <dbReference type="EMBL" id="MYD89594.1"/>
    </source>
</evidence>
<proteinExistence type="predicted"/>
<accession>A0A6B1DT97</accession>
<dbReference type="Pfam" id="PF02608">
    <property type="entry name" value="Bmp"/>
    <property type="match status" value="1"/>
</dbReference>
<sequence>MKNRISVASPHSLSADGLSVVLRYWPCAPNRCRIPTSPASRPPLNGHNSSHQSVTGSPPRKLPMSGRPLPLIVLALLTTLLTGCVMPPLADASAMAPAAEEEAKRFAALPDPVDGSFNAVLVHGGEVAAGGWDHAHNEGRLYLERTVEGVATAHVENVTDDVTRESVLRDLADKGFDLIITTSFGFMDATATVAQEFPNQGFVNVSGQQSNDTNYASLFGAMEASKYLAGMVAGARAAEDGSYRVGYLATVPVPEIVRLGNALALGMRRTCPDCVMDLHWLMSWDDPEAEAVAVASMLDAGITVIASATSAPLPLLLGDGRSFMYIPDKRASACEDAPDACLTATYWRWGPAYVLIVQDMMDGTLLSGNHYYGFPEDMLGIYGFMEGQVPQPTVPDWVVPEVRAVLQAMQSGEFTHFDIFTGPIRDNQGNLVVPAGVSLTQSDLEGIAPELGTHLGRPGCTICMHWLAEGFAPNAVIPE</sequence>
<feature type="compositionally biased region" description="Polar residues" evidence="2">
    <location>
        <begin position="46"/>
        <end position="56"/>
    </location>
</feature>
<evidence type="ECO:0000256" key="1">
    <source>
        <dbReference type="ARBA" id="ARBA00022729"/>
    </source>
</evidence>
<dbReference type="EMBL" id="VXPY01000030">
    <property type="protein sequence ID" value="MYD89594.1"/>
    <property type="molecule type" value="Genomic_DNA"/>
</dbReference>
<feature type="domain" description="ABC transporter substrate-binding protein PnrA-like" evidence="3">
    <location>
        <begin position="120"/>
        <end position="382"/>
    </location>
</feature>
<evidence type="ECO:0000256" key="2">
    <source>
        <dbReference type="SAM" id="MobiDB-lite"/>
    </source>
</evidence>
<dbReference type="GO" id="GO:0005886">
    <property type="term" value="C:plasma membrane"/>
    <property type="evidence" value="ECO:0007669"/>
    <property type="project" value="InterPro"/>
</dbReference>
<reference evidence="4" key="1">
    <citation type="submission" date="2019-09" db="EMBL/GenBank/DDBJ databases">
        <title>Characterisation of the sponge microbiome using genome-centric metagenomics.</title>
        <authorList>
            <person name="Engelberts J.P."/>
            <person name="Robbins S.J."/>
            <person name="De Goeij J.M."/>
            <person name="Aranda M."/>
            <person name="Bell S.C."/>
            <person name="Webster N.S."/>
        </authorList>
    </citation>
    <scope>NUCLEOTIDE SEQUENCE</scope>
    <source>
        <strain evidence="4">SB0662_bin_9</strain>
    </source>
</reference>
<keyword evidence="1" id="KW-0732">Signal</keyword>
<gene>
    <name evidence="4" type="ORF">F4Y08_04520</name>
</gene>
<dbReference type="Gene3D" id="3.40.50.2300">
    <property type="match status" value="2"/>
</dbReference>
<dbReference type="AlphaFoldDB" id="A0A6B1DT97"/>
<dbReference type="InterPro" id="IPR003760">
    <property type="entry name" value="PnrA-like"/>
</dbReference>
<dbReference type="PANTHER" id="PTHR43208:SF1">
    <property type="entry name" value="ABC TRANSPORTER SUBSTRATE-BINDING PROTEIN"/>
    <property type="match status" value="1"/>
</dbReference>
<evidence type="ECO:0000259" key="3">
    <source>
        <dbReference type="Pfam" id="PF02608"/>
    </source>
</evidence>
<dbReference type="PANTHER" id="PTHR43208">
    <property type="entry name" value="ABC TRANSPORTER SUBSTRATE-BINDING PROTEIN"/>
    <property type="match status" value="1"/>
</dbReference>
<dbReference type="InterPro" id="IPR052910">
    <property type="entry name" value="ABC-Purine-Binding"/>
</dbReference>